<gene>
    <name evidence="3" type="ORF">M406DRAFT_336350</name>
</gene>
<name>A0A9P4YCC5_CRYP1</name>
<evidence type="ECO:0000259" key="2">
    <source>
        <dbReference type="Pfam" id="PF24803"/>
    </source>
</evidence>
<dbReference type="AlphaFoldDB" id="A0A9P4YCC5"/>
<sequence length="167" mass="18821">MSSESQIPSIYRLWHLYIEPAAACQGAVMAARSPLLYLGVMSPAANRSHYHPELQVVFDQLAATYFLFAFNQAVVLRVVGANLAVWRTMITGMLLCDVFHVAATVKALGWERVLDPSVWRLFDWVNILMLLASLAIRTAFLAGVGVCERFKRCKTALFMTFVFVYRI</sequence>
<proteinExistence type="predicted"/>
<accession>A0A9P4YCC5</accession>
<evidence type="ECO:0000313" key="4">
    <source>
        <dbReference type="Proteomes" id="UP000803844"/>
    </source>
</evidence>
<dbReference type="RefSeq" id="XP_040781704.1">
    <property type="nucleotide sequence ID" value="XM_040921138.1"/>
</dbReference>
<evidence type="ECO:0000313" key="3">
    <source>
        <dbReference type="EMBL" id="KAF3770743.1"/>
    </source>
</evidence>
<evidence type="ECO:0000256" key="1">
    <source>
        <dbReference type="SAM" id="Phobius"/>
    </source>
</evidence>
<dbReference type="OrthoDB" id="3587182at2759"/>
<reference evidence="3" key="1">
    <citation type="journal article" date="2020" name="Phytopathology">
        <title>Genome sequence of the chestnut blight fungus Cryphonectria parasitica EP155: A fundamental resource for an archetypical invasive plant pathogen.</title>
        <authorList>
            <person name="Crouch J.A."/>
            <person name="Dawe A."/>
            <person name="Aerts A."/>
            <person name="Barry K."/>
            <person name="Churchill A.C.L."/>
            <person name="Grimwood J."/>
            <person name="Hillman B."/>
            <person name="Milgroom M.G."/>
            <person name="Pangilinan J."/>
            <person name="Smith M."/>
            <person name="Salamov A."/>
            <person name="Schmutz J."/>
            <person name="Yadav J."/>
            <person name="Grigoriev I.V."/>
            <person name="Nuss D."/>
        </authorList>
    </citation>
    <scope>NUCLEOTIDE SEQUENCE</scope>
    <source>
        <strain evidence="3">EP155</strain>
    </source>
</reference>
<feature type="domain" description="DUF7704" evidence="2">
    <location>
        <begin position="5"/>
        <end position="144"/>
    </location>
</feature>
<dbReference type="PANTHER" id="PTHR37019:SF1">
    <property type="entry name" value="EXPERA DOMAIN-CONTAINING PROTEIN"/>
    <property type="match status" value="1"/>
</dbReference>
<dbReference type="PANTHER" id="PTHR37019">
    <property type="entry name" value="CHROMOSOME 1, WHOLE GENOME SHOTGUN SEQUENCE"/>
    <property type="match status" value="1"/>
</dbReference>
<keyword evidence="1" id="KW-1133">Transmembrane helix</keyword>
<comment type="caution">
    <text evidence="3">The sequence shown here is derived from an EMBL/GenBank/DDBJ whole genome shotgun (WGS) entry which is preliminary data.</text>
</comment>
<dbReference type="Pfam" id="PF24803">
    <property type="entry name" value="DUF7704"/>
    <property type="match status" value="1"/>
</dbReference>
<keyword evidence="4" id="KW-1185">Reference proteome</keyword>
<feature type="transmembrane region" description="Helical" evidence="1">
    <location>
        <begin position="60"/>
        <end position="79"/>
    </location>
</feature>
<feature type="transmembrane region" description="Helical" evidence="1">
    <location>
        <begin position="125"/>
        <end position="147"/>
    </location>
</feature>
<feature type="transmembrane region" description="Helical" evidence="1">
    <location>
        <begin position="86"/>
        <end position="105"/>
    </location>
</feature>
<keyword evidence="1" id="KW-0472">Membrane</keyword>
<dbReference type="GeneID" id="63838267"/>
<dbReference type="InterPro" id="IPR056121">
    <property type="entry name" value="DUF7704"/>
</dbReference>
<keyword evidence="1" id="KW-0812">Transmembrane</keyword>
<dbReference type="Proteomes" id="UP000803844">
    <property type="component" value="Unassembled WGS sequence"/>
</dbReference>
<organism evidence="3 4">
    <name type="scientific">Cryphonectria parasitica (strain ATCC 38755 / EP155)</name>
    <dbReference type="NCBI Taxonomy" id="660469"/>
    <lineage>
        <taxon>Eukaryota</taxon>
        <taxon>Fungi</taxon>
        <taxon>Dikarya</taxon>
        <taxon>Ascomycota</taxon>
        <taxon>Pezizomycotina</taxon>
        <taxon>Sordariomycetes</taxon>
        <taxon>Sordariomycetidae</taxon>
        <taxon>Diaporthales</taxon>
        <taxon>Cryphonectriaceae</taxon>
        <taxon>Cryphonectria-Endothia species complex</taxon>
        <taxon>Cryphonectria</taxon>
    </lineage>
</organism>
<dbReference type="EMBL" id="MU032344">
    <property type="protein sequence ID" value="KAF3770743.1"/>
    <property type="molecule type" value="Genomic_DNA"/>
</dbReference>
<protein>
    <recommendedName>
        <fullName evidence="2">DUF7704 domain-containing protein</fullName>
    </recommendedName>
</protein>